<reference evidence="3" key="1">
    <citation type="journal article" date="2011" name="J. Bacteriol.">
        <title>Genome sequences of eight morphologically diverse alphaproteobacteria.</title>
        <authorList>
            <consortium name="US DOE Joint Genome Institute"/>
            <person name="Brown P.J."/>
            <person name="Kysela D.T."/>
            <person name="Buechlein A."/>
            <person name="Hemmerich C."/>
            <person name="Brun Y.V."/>
        </authorList>
    </citation>
    <scope>NUCLEOTIDE SEQUENCE [LARGE SCALE GENOMIC DNA]</scope>
    <source>
        <strain evidence="3">ATCC 51888 / DSM 1869 / NCIB 11706 / TK 0415</strain>
    </source>
</reference>
<dbReference type="EMBL" id="CP002083">
    <property type="protein sequence ID" value="ADJ21899.1"/>
    <property type="molecule type" value="Genomic_DNA"/>
</dbReference>
<evidence type="ECO:0000313" key="2">
    <source>
        <dbReference type="EMBL" id="ADJ21899.1"/>
    </source>
</evidence>
<feature type="chain" id="PRO_5003116164" description="Cysteine rich repeat protein" evidence="1">
    <location>
        <begin position="29"/>
        <end position="94"/>
    </location>
</feature>
<keyword evidence="1" id="KW-0732">Signal</keyword>
<organism evidence="2 3">
    <name type="scientific">Hyphomicrobium denitrificans (strain ATCC 51888 / DSM 1869 / NCIMB 11706 / TK 0415)</name>
    <dbReference type="NCBI Taxonomy" id="582899"/>
    <lineage>
        <taxon>Bacteria</taxon>
        <taxon>Pseudomonadati</taxon>
        <taxon>Pseudomonadota</taxon>
        <taxon>Alphaproteobacteria</taxon>
        <taxon>Hyphomicrobiales</taxon>
        <taxon>Hyphomicrobiaceae</taxon>
        <taxon>Hyphomicrobium</taxon>
    </lineage>
</organism>
<feature type="signal peptide" evidence="1">
    <location>
        <begin position="1"/>
        <end position="28"/>
    </location>
</feature>
<dbReference type="Proteomes" id="UP000002033">
    <property type="component" value="Chromosome"/>
</dbReference>
<protein>
    <recommendedName>
        <fullName evidence="4">Cysteine rich repeat protein</fullName>
    </recommendedName>
</protein>
<evidence type="ECO:0000313" key="3">
    <source>
        <dbReference type="Proteomes" id="UP000002033"/>
    </source>
</evidence>
<proteinExistence type="predicted"/>
<accession>D8JPK8</accession>
<dbReference type="HOGENOM" id="CLU_169585_1_0_5"/>
<evidence type="ECO:0000256" key="1">
    <source>
        <dbReference type="SAM" id="SignalP"/>
    </source>
</evidence>
<name>D8JPK8_HYPDA</name>
<gene>
    <name evidence="2" type="ordered locus">Hden_0072</name>
</gene>
<dbReference type="RefSeq" id="WP_013214118.1">
    <property type="nucleotide sequence ID" value="NC_014313.1"/>
</dbReference>
<keyword evidence="3" id="KW-1185">Reference proteome</keyword>
<dbReference type="KEGG" id="hdn:Hden_0072"/>
<dbReference type="AlphaFoldDB" id="D8JPK8"/>
<sequence precursor="true">MRNATYHLRSCCAIAVLLTAGLATQANAVSLRVKLACSSDYRALCSQYASDSPEVRACMRAAGERLSPRCLNALIAAGEVSQEEVARRAAQAHQ</sequence>
<evidence type="ECO:0008006" key="4">
    <source>
        <dbReference type="Google" id="ProtNLM"/>
    </source>
</evidence>